<dbReference type="Proteomes" id="UP000050525">
    <property type="component" value="Unassembled WGS sequence"/>
</dbReference>
<reference evidence="2 3" key="1">
    <citation type="journal article" date="2012" name="Genome Biol.">
        <title>Sequencing three crocodilian genomes to illuminate the evolution of archosaurs and amniotes.</title>
        <authorList>
            <person name="St John J.A."/>
            <person name="Braun E.L."/>
            <person name="Isberg S.R."/>
            <person name="Miles L.G."/>
            <person name="Chong A.Y."/>
            <person name="Gongora J."/>
            <person name="Dalzell P."/>
            <person name="Moran C."/>
            <person name="Bed'hom B."/>
            <person name="Abzhanov A."/>
            <person name="Burgess S.C."/>
            <person name="Cooksey A.M."/>
            <person name="Castoe T.A."/>
            <person name="Crawford N.G."/>
            <person name="Densmore L.D."/>
            <person name="Drew J.C."/>
            <person name="Edwards S.V."/>
            <person name="Faircloth B.C."/>
            <person name="Fujita M.K."/>
            <person name="Greenwold M.J."/>
            <person name="Hoffmann F.G."/>
            <person name="Howard J.M."/>
            <person name="Iguchi T."/>
            <person name="Janes D.E."/>
            <person name="Khan S.Y."/>
            <person name="Kohno S."/>
            <person name="de Koning A.J."/>
            <person name="Lance S.L."/>
            <person name="McCarthy F.M."/>
            <person name="McCormack J.E."/>
            <person name="Merchant M.E."/>
            <person name="Peterson D.G."/>
            <person name="Pollock D.D."/>
            <person name="Pourmand N."/>
            <person name="Raney B.J."/>
            <person name="Roessler K.A."/>
            <person name="Sanford J.R."/>
            <person name="Sawyer R.H."/>
            <person name="Schmidt C.J."/>
            <person name="Triplett E.W."/>
            <person name="Tuberville T.D."/>
            <person name="Venegas-Anaya M."/>
            <person name="Howard J.T."/>
            <person name="Jarvis E.D."/>
            <person name="Guillette L.J.Jr."/>
            <person name="Glenn T.C."/>
            <person name="Green R.E."/>
            <person name="Ray D.A."/>
        </authorList>
    </citation>
    <scope>NUCLEOTIDE SEQUENCE [LARGE SCALE GENOMIC DNA]</scope>
    <source>
        <strain evidence="2">KSC_2009_1</strain>
    </source>
</reference>
<proteinExistence type="predicted"/>
<keyword evidence="1" id="KW-0812">Transmembrane</keyword>
<evidence type="ECO:0000313" key="3">
    <source>
        <dbReference type="Proteomes" id="UP000050525"/>
    </source>
</evidence>
<dbReference type="GO" id="GO:0043248">
    <property type="term" value="P:proteasome assembly"/>
    <property type="evidence" value="ECO:0007669"/>
    <property type="project" value="InterPro"/>
</dbReference>
<organism evidence="2 3">
    <name type="scientific">Alligator mississippiensis</name>
    <name type="common">American alligator</name>
    <dbReference type="NCBI Taxonomy" id="8496"/>
    <lineage>
        <taxon>Eukaryota</taxon>
        <taxon>Metazoa</taxon>
        <taxon>Chordata</taxon>
        <taxon>Craniata</taxon>
        <taxon>Vertebrata</taxon>
        <taxon>Euteleostomi</taxon>
        <taxon>Archelosauria</taxon>
        <taxon>Archosauria</taxon>
        <taxon>Crocodylia</taxon>
        <taxon>Alligatoridae</taxon>
        <taxon>Alligatorinae</taxon>
        <taxon>Alligator</taxon>
    </lineage>
</organism>
<keyword evidence="2" id="KW-0647">Proteasome</keyword>
<keyword evidence="1" id="KW-0472">Membrane</keyword>
<keyword evidence="3" id="KW-1185">Reference proteome</keyword>
<protein>
    <submittedName>
        <fullName evidence="2">Proteasome assembly chaperone 4</fullName>
    </submittedName>
</protein>
<sequence length="85" mass="9409">MEQQERGEAEAEAGISLHHFSGRLGEQVVHFQAMRLRDSLFLWVGSAPLLGSLAVAMCSPRPGRLKNRSLSATIFRIQTTVSRCL</sequence>
<dbReference type="PANTHER" id="PTHR33559">
    <property type="entry name" value="PROTEASOME ASSEMBLY CHAPERONE 4"/>
    <property type="match status" value="1"/>
</dbReference>
<accession>A0A151NFB7</accession>
<dbReference type="EMBL" id="AKHW03003201">
    <property type="protein sequence ID" value="KYO35491.1"/>
    <property type="molecule type" value="Genomic_DNA"/>
</dbReference>
<dbReference type="AlphaFoldDB" id="A0A151NFB7"/>
<evidence type="ECO:0000313" key="2">
    <source>
        <dbReference type="EMBL" id="KYO35491.1"/>
    </source>
</evidence>
<dbReference type="GO" id="GO:0000502">
    <property type="term" value="C:proteasome complex"/>
    <property type="evidence" value="ECO:0007669"/>
    <property type="project" value="UniProtKB-KW"/>
</dbReference>
<dbReference type="STRING" id="8496.A0A151NFB7"/>
<name>A0A151NFB7_ALLMI</name>
<evidence type="ECO:0000256" key="1">
    <source>
        <dbReference type="SAM" id="Phobius"/>
    </source>
</evidence>
<dbReference type="PANTHER" id="PTHR33559:SF1">
    <property type="entry name" value="PROTEASOME ASSEMBLY CHAPERONE 4"/>
    <property type="match status" value="1"/>
</dbReference>
<comment type="caution">
    <text evidence="2">The sequence shown here is derived from an EMBL/GenBank/DDBJ whole genome shotgun (WGS) entry which is preliminary data.</text>
</comment>
<dbReference type="InterPro" id="IPR032157">
    <property type="entry name" value="PAC4"/>
</dbReference>
<keyword evidence="1" id="KW-1133">Transmembrane helix</keyword>
<feature type="transmembrane region" description="Helical" evidence="1">
    <location>
        <begin position="40"/>
        <end position="58"/>
    </location>
</feature>
<dbReference type="Pfam" id="PF16093">
    <property type="entry name" value="PAC4"/>
    <property type="match status" value="1"/>
</dbReference>
<gene>
    <name evidence="2" type="primary">PSMG4</name>
    <name evidence="2" type="ORF">Y1Q_0008057</name>
</gene>